<accession>A0A222E040</accession>
<feature type="transmembrane region" description="Helical" evidence="7">
    <location>
        <begin position="179"/>
        <end position="198"/>
    </location>
</feature>
<feature type="transmembrane region" description="Helical" evidence="7">
    <location>
        <begin position="21"/>
        <end position="46"/>
    </location>
</feature>
<keyword evidence="6 7" id="KW-0472">Membrane</keyword>
<dbReference type="KEGG" id="aht:ANTHELSMS3_00878"/>
<evidence type="ECO:0000256" key="1">
    <source>
        <dbReference type="ARBA" id="ARBA00004651"/>
    </source>
</evidence>
<keyword evidence="9" id="KW-1185">Reference proteome</keyword>
<feature type="transmembrane region" description="Helical" evidence="7">
    <location>
        <begin position="424"/>
        <end position="442"/>
    </location>
</feature>
<dbReference type="InterPro" id="IPR050833">
    <property type="entry name" value="Poly_Biosynth_Transport"/>
</dbReference>
<evidence type="ECO:0000256" key="4">
    <source>
        <dbReference type="ARBA" id="ARBA00022692"/>
    </source>
</evidence>
<feature type="transmembrane region" description="Helical" evidence="7">
    <location>
        <begin position="366"/>
        <end position="385"/>
    </location>
</feature>
<evidence type="ECO:0000256" key="7">
    <source>
        <dbReference type="SAM" id="Phobius"/>
    </source>
</evidence>
<comment type="similarity">
    <text evidence="2">Belongs to the polysaccharide synthase family.</text>
</comment>
<evidence type="ECO:0000256" key="3">
    <source>
        <dbReference type="ARBA" id="ARBA00022475"/>
    </source>
</evidence>
<evidence type="ECO:0000256" key="6">
    <source>
        <dbReference type="ARBA" id="ARBA00023136"/>
    </source>
</evidence>
<gene>
    <name evidence="8" type="ORF">ANTHELSMS3_00878</name>
</gene>
<feature type="transmembrane region" description="Helical" evidence="7">
    <location>
        <begin position="95"/>
        <end position="114"/>
    </location>
</feature>
<evidence type="ECO:0000256" key="2">
    <source>
        <dbReference type="ARBA" id="ARBA00007430"/>
    </source>
</evidence>
<keyword evidence="3" id="KW-1003">Cell membrane</keyword>
<feature type="transmembrane region" description="Helical" evidence="7">
    <location>
        <begin position="301"/>
        <end position="322"/>
    </location>
</feature>
<keyword evidence="4 7" id="KW-0812">Transmembrane</keyword>
<organism evidence="8 9">
    <name type="scientific">Antarctobacter heliothermus</name>
    <dbReference type="NCBI Taxonomy" id="74033"/>
    <lineage>
        <taxon>Bacteria</taxon>
        <taxon>Pseudomonadati</taxon>
        <taxon>Pseudomonadota</taxon>
        <taxon>Alphaproteobacteria</taxon>
        <taxon>Rhodobacterales</taxon>
        <taxon>Roseobacteraceae</taxon>
        <taxon>Antarctobacter</taxon>
    </lineage>
</organism>
<dbReference type="AlphaFoldDB" id="A0A222E040"/>
<dbReference type="EMBL" id="CP022540">
    <property type="protein sequence ID" value="ASP19595.1"/>
    <property type="molecule type" value="Genomic_DNA"/>
</dbReference>
<feature type="transmembrane region" description="Helical" evidence="7">
    <location>
        <begin position="258"/>
        <end position="281"/>
    </location>
</feature>
<reference evidence="8 9" key="1">
    <citation type="submission" date="2017-07" db="EMBL/GenBank/DDBJ databases">
        <title>Genome Sequence of Antarctobacter heliothermus Strain SMS3 Isolated from a culture of the Diatom Skeletonema marinoi.</title>
        <authorList>
            <person name="Topel M."/>
            <person name="Pinder M.I.M."/>
            <person name="Johansson O.N."/>
            <person name="Kourtchenko O."/>
            <person name="Godhe A."/>
            <person name="Clarke A.K."/>
        </authorList>
    </citation>
    <scope>NUCLEOTIDE SEQUENCE [LARGE SCALE GENOMIC DNA]</scope>
    <source>
        <strain evidence="8 9">SMS3</strain>
    </source>
</reference>
<dbReference type="GO" id="GO:0005886">
    <property type="term" value="C:plasma membrane"/>
    <property type="evidence" value="ECO:0007669"/>
    <property type="project" value="UniProtKB-SubCell"/>
</dbReference>
<evidence type="ECO:0000313" key="9">
    <source>
        <dbReference type="Proteomes" id="UP000203589"/>
    </source>
</evidence>
<feature type="transmembrane region" description="Helical" evidence="7">
    <location>
        <begin position="391"/>
        <end position="412"/>
    </location>
</feature>
<proteinExistence type="inferred from homology"/>
<evidence type="ECO:0000256" key="5">
    <source>
        <dbReference type="ARBA" id="ARBA00022989"/>
    </source>
</evidence>
<name>A0A222E040_9RHOB</name>
<feature type="transmembrane region" description="Helical" evidence="7">
    <location>
        <begin position="120"/>
        <end position="138"/>
    </location>
</feature>
<sequence length="453" mass="49690">MSTLAALRGGSITARAMRSSLLTMGSFGFAQVLRLASNLILTRLLFPEAFGLMALVMVFLMGLGQFSDVGVTPSIMQSRRGDDQRFLDTAWTIQAFRGVGLWLVACALAWPMAWFYDQPMLAQILPVSALTLLITGFRPTRMITANRHLMLGRVTVLDIGTQVAGMLTAVLLAWWWGSIWALVVSGVIGALIEVVLNWRFLPGPGNRLRWEKAAAKELIGFGKWVFLATVCGFFFTQADKMLIGKFIALDAFGVYNIGFFWASFPLMLGNLVTHKILIPVYRETPPTESRENFLKLRKMRFAVSSLLIGFVAVFALLGVWLVQTLYDVRYDEAGAVAVVLACAQIPMLIVMTYDQAALAAGDSRRYFYLAFARAVLMVGCVLIGLQAAGLIGALIGQAAAFTLAYPAVVWLARRSGAWDRLHDAVFFGVGLMLSALALWLNWGPILQLVLQGG</sequence>
<evidence type="ECO:0000313" key="8">
    <source>
        <dbReference type="EMBL" id="ASP19595.1"/>
    </source>
</evidence>
<feature type="transmembrane region" description="Helical" evidence="7">
    <location>
        <begin position="150"/>
        <end position="173"/>
    </location>
</feature>
<feature type="transmembrane region" description="Helical" evidence="7">
    <location>
        <begin position="218"/>
        <end position="238"/>
    </location>
</feature>
<dbReference type="RefSeq" id="WP_254694842.1">
    <property type="nucleotide sequence ID" value="NZ_CP022540.1"/>
</dbReference>
<dbReference type="Proteomes" id="UP000203589">
    <property type="component" value="Chromosome"/>
</dbReference>
<protein>
    <submittedName>
        <fullName evidence="8">Teichuronic acid biosynthesis protein TuaB</fullName>
    </submittedName>
</protein>
<dbReference type="PANTHER" id="PTHR30250:SF10">
    <property type="entry name" value="LIPOPOLYSACCHARIDE BIOSYNTHESIS PROTEIN WZXC"/>
    <property type="match status" value="1"/>
</dbReference>
<dbReference type="PANTHER" id="PTHR30250">
    <property type="entry name" value="PST FAMILY PREDICTED COLANIC ACID TRANSPORTER"/>
    <property type="match status" value="1"/>
</dbReference>
<feature type="transmembrane region" description="Helical" evidence="7">
    <location>
        <begin position="334"/>
        <end position="354"/>
    </location>
</feature>
<keyword evidence="5 7" id="KW-1133">Transmembrane helix</keyword>
<comment type="subcellular location">
    <subcellularLocation>
        <location evidence="1">Cell membrane</location>
        <topology evidence="1">Multi-pass membrane protein</topology>
    </subcellularLocation>
</comment>
<dbReference type="Pfam" id="PF13440">
    <property type="entry name" value="Polysacc_synt_3"/>
    <property type="match status" value="1"/>
</dbReference>
<feature type="transmembrane region" description="Helical" evidence="7">
    <location>
        <begin position="52"/>
        <end position="75"/>
    </location>
</feature>